<keyword evidence="4" id="KW-1185">Reference proteome</keyword>
<organism evidence="2 4">
    <name type="scientific">Dreissena polymorpha</name>
    <name type="common">Zebra mussel</name>
    <name type="synonym">Mytilus polymorpha</name>
    <dbReference type="NCBI Taxonomy" id="45954"/>
    <lineage>
        <taxon>Eukaryota</taxon>
        <taxon>Metazoa</taxon>
        <taxon>Spiralia</taxon>
        <taxon>Lophotrochozoa</taxon>
        <taxon>Mollusca</taxon>
        <taxon>Bivalvia</taxon>
        <taxon>Autobranchia</taxon>
        <taxon>Heteroconchia</taxon>
        <taxon>Euheterodonta</taxon>
        <taxon>Imparidentia</taxon>
        <taxon>Neoheterodontei</taxon>
        <taxon>Myida</taxon>
        <taxon>Dreissenoidea</taxon>
        <taxon>Dreissenidae</taxon>
        <taxon>Dreissena</taxon>
    </lineage>
</organism>
<sequence length="245" mass="26670">MSAIIEGFRKCGIHPYNPNAIDKNLLLRSCDDVSAENIDLTQTCFSQIDDACGSESSNNVDISANTSALNLSNESLPALSSSEVFGELNFLVGDDGILTLDTTQTTNTENQVASYESDNDNCTAVLALKAVESSLTPRKKRKYEECLNFEIDLDRDNVFQKWKALKLDMASHCKQVPSTSSVSLPLESVPETDTNPPAHANKDNNAMQHPLVKAGLISPELVDILIVPSTGKQEKKNSKGKSSYK</sequence>
<dbReference type="EMBL" id="JAIWYP010000007">
    <property type="protein sequence ID" value="KAH3796099.1"/>
    <property type="molecule type" value="Genomic_DNA"/>
</dbReference>
<evidence type="ECO:0000313" key="3">
    <source>
        <dbReference type="EMBL" id="KAH3847328.1"/>
    </source>
</evidence>
<proteinExistence type="predicted"/>
<comment type="caution">
    <text evidence="2">The sequence shown here is derived from an EMBL/GenBank/DDBJ whole genome shotgun (WGS) entry which is preliminary data.</text>
</comment>
<reference evidence="2" key="2">
    <citation type="submission" date="2020-11" db="EMBL/GenBank/DDBJ databases">
        <authorList>
            <person name="McCartney M.A."/>
            <person name="Auch B."/>
            <person name="Kono T."/>
            <person name="Mallez S."/>
            <person name="Becker A."/>
            <person name="Gohl D.M."/>
            <person name="Silverstein K.A.T."/>
            <person name="Koren S."/>
            <person name="Bechman K.B."/>
            <person name="Herman A."/>
            <person name="Abrahante J.E."/>
            <person name="Garbe J."/>
        </authorList>
    </citation>
    <scope>NUCLEOTIDE SEQUENCE</scope>
    <source>
        <strain evidence="2">Duluth1</strain>
        <tissue evidence="2">Whole animal</tissue>
    </source>
</reference>
<dbReference type="EMBL" id="JAIWYP010000003">
    <property type="protein sequence ID" value="KAH3847328.1"/>
    <property type="molecule type" value="Genomic_DNA"/>
</dbReference>
<gene>
    <name evidence="3" type="ORF">DPMN_089648</name>
    <name evidence="2" type="ORF">DPMN_149666</name>
</gene>
<name>A0A9D4J4X0_DREPO</name>
<reference evidence="2" key="1">
    <citation type="journal article" date="2019" name="bioRxiv">
        <title>The Genome of the Zebra Mussel, Dreissena polymorpha: A Resource for Invasive Species Research.</title>
        <authorList>
            <person name="McCartney M.A."/>
            <person name="Auch B."/>
            <person name="Kono T."/>
            <person name="Mallez S."/>
            <person name="Zhang Y."/>
            <person name="Obille A."/>
            <person name="Becker A."/>
            <person name="Abrahante J.E."/>
            <person name="Garbe J."/>
            <person name="Badalamenti J.P."/>
            <person name="Herman A."/>
            <person name="Mangelson H."/>
            <person name="Liachko I."/>
            <person name="Sullivan S."/>
            <person name="Sone E.D."/>
            <person name="Koren S."/>
            <person name="Silverstein K.A.T."/>
            <person name="Beckman K.B."/>
            <person name="Gohl D.M."/>
        </authorList>
    </citation>
    <scope>NUCLEOTIDE SEQUENCE</scope>
    <source>
        <strain evidence="2">Duluth1</strain>
        <tissue evidence="2">Whole animal</tissue>
    </source>
</reference>
<dbReference type="Proteomes" id="UP000828390">
    <property type="component" value="Unassembled WGS sequence"/>
</dbReference>
<accession>A0A9D4J4X0</accession>
<protein>
    <submittedName>
        <fullName evidence="2">Uncharacterized protein</fullName>
    </submittedName>
</protein>
<evidence type="ECO:0000313" key="2">
    <source>
        <dbReference type="EMBL" id="KAH3796099.1"/>
    </source>
</evidence>
<evidence type="ECO:0000256" key="1">
    <source>
        <dbReference type="SAM" id="MobiDB-lite"/>
    </source>
</evidence>
<feature type="region of interest" description="Disordered" evidence="1">
    <location>
        <begin position="179"/>
        <end position="204"/>
    </location>
</feature>
<evidence type="ECO:0000313" key="4">
    <source>
        <dbReference type="Proteomes" id="UP000828390"/>
    </source>
</evidence>
<dbReference type="AlphaFoldDB" id="A0A9D4J4X0"/>